<dbReference type="Gene3D" id="2.150.10.10">
    <property type="entry name" value="Serralysin-like metalloprotease, C-terminal"/>
    <property type="match status" value="7"/>
</dbReference>
<dbReference type="Proteomes" id="UP000199729">
    <property type="component" value="Chromosome"/>
</dbReference>
<dbReference type="SUPFAM" id="SSF51120">
    <property type="entry name" value="beta-Roll"/>
    <property type="match status" value="10"/>
</dbReference>
<dbReference type="InterPro" id="IPR018511">
    <property type="entry name" value="Hemolysin-typ_Ca-bd_CS"/>
</dbReference>
<sequence length="1633" mass="162847">MATINGTTENNDLTGTASSDYISGYGGNDTITAGAGNDTIVTSFGSDLIQAGDGDDVITSTHNGTTDYHLYGSGLDTIDGGAGNDTVSVSLASTDGWTASIWTGTNSAGAKVGDIGATSSWDAVSAVVKGSTAFTLNSYAGKLSLKNIESLNITTGSTSSELIFALGNGTKYDGGTGDQADTFFADWSTSTANISWKNTGAATVVNGITISNMERLLVKTGAGNDLIDNSSFVTSDQIYTGNGNDTIIASKGINLDSEYSSGDTISSGAGNDIIAANFTSDLIDAGDGDDVITSTHNGTTDYHLYGSGLDTIDGGAGNDTVSVSLASTDGWTASIWTGTNSAGAKVGDIGATSSWDAVSAVVKGSTAFTLNSYAGKLSLKNIESLNITTGSTSSELIFALGNGTKYDGGTGDQADTFFADWSTSTANISWKNTGAATVVNGITISNMERLLVKTGAGNDLIDNSSFVTSDQIYTGNGNDTIIASKGINLDSEYSSGDTISSGAGNDIIAANFTSDLIDAGDGDDVITSTHNGTDGYHLYGSGLDTIDGGAGNDTVSVSLASTDGWTASIWTGTNSAGAKVGDIGATSSWDAVSAVVKGSTAFTLNSYAGKLSLKNIESLNITTGSSSSELIFALGNGTKYDGGTGDQADTFFADWSTSTANISWKNTGAATVVNGITISNMERLLVKTGAGNDLIDNSSFVTSDQIYTGNGNDTIIASKGINLDSEYSSGDTISSGAGNDIIAANFTSDLIDAGDGDDVITSTHNGTTDYHLYGSGLDTIDGGAGNDTVSVSLASTDGWTASIWTGTNSAGAKVGDIGATSSWDAVSAVVKGSTAFTLNSYAGKLSLKNIESLNITTGSSSSELIFALGNGTKYDGGTGDQADTFFADWSTSTANISWKNTGAATVVNGITISNMERLLVKTGAGNDLIDNSSFVTNDEIYVGVGNDVISGGGGNDSLYGENGNDSLIGGADVDSLVGGAGNDTYVVDVVEDAVVEGSDSLGGVDLVQSAVSLTLVTNVENLTLTGLATDATGNELNNVLTGNALANTLTGLTGNDSLVGGAGNDILVGGAGSDTYVVDAVGDVVTEDASAGTDLVQSGVSLTLAANVENLTLTGSAINATGNELNNVLTGNALANTLTGLIGNDTLIGGAGNDTYVVDAVGDVVTEKLSEGTDLVQSGVSLTLAANVENLTLTGSAINATGNELNNVLTGNALANTLTGLIGNDSLTGGAGNDILVGGAGDDTYVVDAVGDVVTENLSEGTDLVQSGVSLTLAANVENLTLTGSAINATGNELNNVLTGNALANTLTGLIGNDTLIGGAGNDTYVVDAGDLVTELAGQGTDLVQSSVTWTLGSNVDNLTLTGVGNINGTGNADANVLTGNTGANQLNGGAGNDTLIGGAGNDTYVVDAGDLVTELAGQGTDLVQSSVTWTLGSNVDNLTLTGVGNINGTGNADANVLTGNTGANQLNGGAGNDTLIGGAGNDTLTLSDGGADRVVLDSSVGFDLITGFATASDVIALSQSALYVGDKDTTVDGGVVVGAGGSFASSAELVIFTNNISGSLTTTSAAGLIKQASAAYTTGQHALFAVDNGTDSQLYYFTSSGNDATVSASELTLLATLSGTGGTALSDYAFSL</sequence>
<dbReference type="PANTHER" id="PTHR38340:SF1">
    <property type="entry name" value="S-LAYER PROTEIN"/>
    <property type="match status" value="1"/>
</dbReference>
<keyword evidence="2" id="KW-0964">Secreted</keyword>
<dbReference type="PROSITE" id="PS00330">
    <property type="entry name" value="HEMOLYSIN_CALCIUM"/>
    <property type="match status" value="3"/>
</dbReference>
<evidence type="ECO:0000313" key="3">
    <source>
        <dbReference type="EMBL" id="ASM78125.1"/>
    </source>
</evidence>
<evidence type="ECO:0000256" key="2">
    <source>
        <dbReference type="ARBA" id="ARBA00022525"/>
    </source>
</evidence>
<dbReference type="OrthoDB" id="1676884at2"/>
<evidence type="ECO:0000256" key="1">
    <source>
        <dbReference type="ARBA" id="ARBA00004613"/>
    </source>
</evidence>
<keyword evidence="4" id="KW-1185">Reference proteome</keyword>
<dbReference type="GO" id="GO:0005576">
    <property type="term" value="C:extracellular region"/>
    <property type="evidence" value="ECO:0007669"/>
    <property type="project" value="UniProtKB-SubCell"/>
</dbReference>
<evidence type="ECO:0000313" key="4">
    <source>
        <dbReference type="Proteomes" id="UP000199729"/>
    </source>
</evidence>
<dbReference type="EMBL" id="CP022423">
    <property type="protein sequence ID" value="ASM78125.1"/>
    <property type="molecule type" value="Genomic_DNA"/>
</dbReference>
<dbReference type="KEGG" id="vff:VITFI_CDS2347"/>
<accession>A0A221KGP2</accession>
<dbReference type="GO" id="GO:0005509">
    <property type="term" value="F:calcium ion binding"/>
    <property type="evidence" value="ECO:0007669"/>
    <property type="project" value="InterPro"/>
</dbReference>
<dbReference type="Gene3D" id="2.160.20.160">
    <property type="match status" value="2"/>
</dbReference>
<dbReference type="InterPro" id="IPR050557">
    <property type="entry name" value="RTX_toxin/Mannuronan_C5-epim"/>
</dbReference>
<name>A0A221KGP2_VITFI</name>
<proteinExistence type="predicted"/>
<organism evidence="3 4">
    <name type="scientific">Vitreoscilla filiformis</name>
    <dbReference type="NCBI Taxonomy" id="63"/>
    <lineage>
        <taxon>Bacteria</taxon>
        <taxon>Pseudomonadati</taxon>
        <taxon>Pseudomonadota</taxon>
        <taxon>Betaproteobacteria</taxon>
        <taxon>Neisseriales</taxon>
        <taxon>Neisseriaceae</taxon>
        <taxon>Vitreoscilla</taxon>
    </lineage>
</organism>
<gene>
    <name evidence="3" type="ORF">VITFI_CDS2347</name>
</gene>
<dbReference type="Pfam" id="PF00353">
    <property type="entry name" value="HemolysinCabind"/>
    <property type="match status" value="18"/>
</dbReference>
<dbReference type="InterPro" id="IPR001343">
    <property type="entry name" value="Hemolysn_Ca-bd"/>
</dbReference>
<dbReference type="InterPro" id="IPR011049">
    <property type="entry name" value="Serralysin-like_metalloprot_C"/>
</dbReference>
<comment type="subcellular location">
    <subcellularLocation>
        <location evidence="1">Secreted</location>
    </subcellularLocation>
</comment>
<reference evidence="3 4" key="1">
    <citation type="submission" date="2017-07" db="EMBL/GenBank/DDBJ databases">
        <title>Complete Genome Sequence of the cosmetic ferment Vitreoscilla filiformis (ATCC15551).</title>
        <authorList>
            <person name="Contreras S."/>
            <person name="Sagory-Zalkind P."/>
            <person name="Blanquart H."/>
            <person name="Iltis A."/>
            <person name="Morand S.C."/>
        </authorList>
    </citation>
    <scope>NUCLEOTIDE SEQUENCE [LARGE SCALE GENOMIC DNA]</scope>
    <source>
        <strain evidence="3 4">ATCC 15551</strain>
    </source>
</reference>
<protein>
    <submittedName>
        <fullName evidence="3">Lipase, class 3</fullName>
    </submittedName>
</protein>
<dbReference type="PRINTS" id="PR00313">
    <property type="entry name" value="CABNDNGRPT"/>
</dbReference>
<dbReference type="PANTHER" id="PTHR38340">
    <property type="entry name" value="S-LAYER PROTEIN"/>
    <property type="match status" value="1"/>
</dbReference>
<dbReference type="RefSeq" id="WP_089417101.1">
    <property type="nucleotide sequence ID" value="NZ_CP022423.1"/>
</dbReference>